<organism evidence="2 3">
    <name type="scientific">Dorcoceras hygrometricum</name>
    <dbReference type="NCBI Taxonomy" id="472368"/>
    <lineage>
        <taxon>Eukaryota</taxon>
        <taxon>Viridiplantae</taxon>
        <taxon>Streptophyta</taxon>
        <taxon>Embryophyta</taxon>
        <taxon>Tracheophyta</taxon>
        <taxon>Spermatophyta</taxon>
        <taxon>Magnoliopsida</taxon>
        <taxon>eudicotyledons</taxon>
        <taxon>Gunneridae</taxon>
        <taxon>Pentapetalae</taxon>
        <taxon>asterids</taxon>
        <taxon>lamiids</taxon>
        <taxon>Lamiales</taxon>
        <taxon>Gesneriaceae</taxon>
        <taxon>Didymocarpoideae</taxon>
        <taxon>Trichosporeae</taxon>
        <taxon>Loxocarpinae</taxon>
        <taxon>Dorcoceras</taxon>
    </lineage>
</organism>
<keyword evidence="3" id="KW-1185">Reference proteome</keyword>
<feature type="region of interest" description="Disordered" evidence="1">
    <location>
        <begin position="1"/>
        <end position="33"/>
    </location>
</feature>
<evidence type="ECO:0000256" key="1">
    <source>
        <dbReference type="SAM" id="MobiDB-lite"/>
    </source>
</evidence>
<evidence type="ECO:0000313" key="2">
    <source>
        <dbReference type="EMBL" id="KZT76466.1"/>
    </source>
</evidence>
<dbReference type="EMBL" id="KV117909">
    <property type="protein sequence ID" value="KZT76466.1"/>
    <property type="molecule type" value="Genomic_DNA"/>
</dbReference>
<accession>A0A2Z6ZTB1</accession>
<reference evidence="2 3" key="1">
    <citation type="journal article" date="2015" name="Proc. Natl. Acad. Sci. U.S.A.">
        <title>The resurrection genome of Boea hygrometrica: A blueprint for survival of dehydration.</title>
        <authorList>
            <person name="Xiao L."/>
            <person name="Yang G."/>
            <person name="Zhang L."/>
            <person name="Yang X."/>
            <person name="Zhao S."/>
            <person name="Ji Z."/>
            <person name="Zhou Q."/>
            <person name="Hu M."/>
            <person name="Wang Y."/>
            <person name="Chen M."/>
            <person name="Xu Y."/>
            <person name="Jin H."/>
            <person name="Xiao X."/>
            <person name="Hu G."/>
            <person name="Bao F."/>
            <person name="Hu Y."/>
            <person name="Wan P."/>
            <person name="Li L."/>
            <person name="Deng X."/>
            <person name="Kuang T."/>
            <person name="Xiang C."/>
            <person name="Zhu J.K."/>
            <person name="Oliver M.J."/>
            <person name="He Y."/>
        </authorList>
    </citation>
    <scope>NUCLEOTIDE SEQUENCE [LARGE SCALE GENOMIC DNA]</scope>
    <source>
        <strain evidence="3">cv. XS01</strain>
    </source>
</reference>
<gene>
    <name evidence="2" type="ORF">F511_46509</name>
</gene>
<dbReference type="Proteomes" id="UP000250235">
    <property type="component" value="Unassembled WGS sequence"/>
</dbReference>
<sequence length="147" mass="15708">MKFHGGRARDAAPSAMQRRARISRNHRSSPDHVARPAALDLAASPSIVVRPSSVQLCLHVATLRDVSCAALRGTAAIIAPYVRPAHDERRDVARPRRATSAEARGRGARQACDACGERTAEARNACGGRTAEAGGCGGRRPASWFRF</sequence>
<dbReference type="AlphaFoldDB" id="A0A2Z6ZTB1"/>
<proteinExistence type="predicted"/>
<protein>
    <submittedName>
        <fullName evidence="2">Uncharacterized protein</fullName>
    </submittedName>
</protein>
<feature type="compositionally biased region" description="Basic residues" evidence="1">
    <location>
        <begin position="18"/>
        <end position="27"/>
    </location>
</feature>
<name>A0A2Z6ZTB1_9LAMI</name>
<evidence type="ECO:0000313" key="3">
    <source>
        <dbReference type="Proteomes" id="UP000250235"/>
    </source>
</evidence>